<feature type="compositionally biased region" description="Basic and acidic residues" evidence="6">
    <location>
        <begin position="839"/>
        <end position="853"/>
    </location>
</feature>
<evidence type="ECO:0000313" key="10">
    <source>
        <dbReference type="Proteomes" id="UP001408789"/>
    </source>
</evidence>
<dbReference type="EMBL" id="JBCNJP010000007">
    <property type="protein sequence ID" value="KAK9074991.1"/>
    <property type="molecule type" value="Genomic_DNA"/>
</dbReference>
<feature type="compositionally biased region" description="Low complexity" evidence="6">
    <location>
        <begin position="216"/>
        <end position="232"/>
    </location>
</feature>
<dbReference type="PANTHER" id="PTHR42648:SF25">
    <property type="entry name" value="RNA-DIRECTED DNA POLYMERASE"/>
    <property type="match status" value="1"/>
</dbReference>
<accession>A0AAP0DI35</accession>
<evidence type="ECO:0000259" key="7">
    <source>
        <dbReference type="PROSITE" id="PS50158"/>
    </source>
</evidence>
<dbReference type="InterPro" id="IPR001878">
    <property type="entry name" value="Znf_CCHC"/>
</dbReference>
<evidence type="ECO:0000256" key="3">
    <source>
        <dbReference type="ARBA" id="ARBA00022750"/>
    </source>
</evidence>
<dbReference type="Pfam" id="PF07727">
    <property type="entry name" value="RVT_2"/>
    <property type="match status" value="1"/>
</dbReference>
<dbReference type="InterPro" id="IPR013103">
    <property type="entry name" value="RVT_2"/>
</dbReference>
<dbReference type="Gene3D" id="4.10.60.10">
    <property type="entry name" value="Zinc finger, CCHC-type"/>
    <property type="match status" value="1"/>
</dbReference>
<dbReference type="GO" id="GO:0006508">
    <property type="term" value="P:proteolysis"/>
    <property type="evidence" value="ECO:0007669"/>
    <property type="project" value="UniProtKB-KW"/>
</dbReference>
<evidence type="ECO:0000256" key="6">
    <source>
        <dbReference type="SAM" id="MobiDB-lite"/>
    </source>
</evidence>
<dbReference type="Pfam" id="PF25597">
    <property type="entry name" value="SH3_retrovirus"/>
    <property type="match status" value="1"/>
</dbReference>
<keyword evidence="5" id="KW-0863">Zinc-finger</keyword>
<proteinExistence type="predicted"/>
<dbReference type="CDD" id="cd09272">
    <property type="entry name" value="RNase_HI_RT_Ty1"/>
    <property type="match status" value="1"/>
</dbReference>
<comment type="caution">
    <text evidence="9">The sequence shown here is derived from an EMBL/GenBank/DDBJ whole genome shotgun (WGS) entry which is preliminary data.</text>
</comment>
<evidence type="ECO:0000313" key="9">
    <source>
        <dbReference type="EMBL" id="KAK9074991.1"/>
    </source>
</evidence>
<dbReference type="InterPro" id="IPR036875">
    <property type="entry name" value="Znf_CCHC_sf"/>
</dbReference>
<reference evidence="9 10" key="1">
    <citation type="submission" date="2024-04" db="EMBL/GenBank/DDBJ databases">
        <title>The reference genome of an endangered Asteraceae, Deinandra increscens subsp. villosa, native to the Central Coast of California.</title>
        <authorList>
            <person name="Guilliams M."/>
            <person name="Hasenstab-Lehman K."/>
            <person name="Meyer R."/>
            <person name="Mcevoy S."/>
        </authorList>
    </citation>
    <scope>NUCLEOTIDE SEQUENCE [LARGE SCALE GENOMIC DNA]</scope>
    <source>
        <tissue evidence="9">Leaf</tissue>
    </source>
</reference>
<evidence type="ECO:0000256" key="1">
    <source>
        <dbReference type="ARBA" id="ARBA00022670"/>
    </source>
</evidence>
<dbReference type="Gene3D" id="3.30.420.10">
    <property type="entry name" value="Ribonuclease H-like superfamily/Ribonuclease H"/>
    <property type="match status" value="1"/>
</dbReference>
<dbReference type="GO" id="GO:0015074">
    <property type="term" value="P:DNA integration"/>
    <property type="evidence" value="ECO:0007669"/>
    <property type="project" value="InterPro"/>
</dbReference>
<feature type="domain" description="CCHC-type" evidence="7">
    <location>
        <begin position="278"/>
        <end position="293"/>
    </location>
</feature>
<dbReference type="InterPro" id="IPR025724">
    <property type="entry name" value="GAG-pre-integrase_dom"/>
</dbReference>
<dbReference type="GO" id="GO:0003676">
    <property type="term" value="F:nucleic acid binding"/>
    <property type="evidence" value="ECO:0007669"/>
    <property type="project" value="InterPro"/>
</dbReference>
<dbReference type="InterPro" id="IPR036397">
    <property type="entry name" value="RNaseH_sf"/>
</dbReference>
<dbReference type="Pfam" id="PF14223">
    <property type="entry name" value="Retrotran_gag_2"/>
    <property type="match status" value="1"/>
</dbReference>
<sequence length="1420" mass="160405">MSVVTTSNTQEKSSFPFQCPMLTSMNYTTWAIKMEALMDAQGVWEAIQPEVGAAVDEKKSKMARAFIFQAIPEEILLQVAKKKTAKEVWDSLKTRYIGAERVQKARQHTLKSEFESLRMKEGETIDEYAGKLSGMISKYNSVGAVLEDEELVRKLFDTVTEKFIHLVASMEQYSEVETMPFEEAIGRLKAYEDRLKLRKGASSGETSLLFTKVETQSQGKSNQKSSSSRGKGITTDRGGRSGSRGRGSSRGRGGRGSSNTSREAGGWNQKPRDKKHVRCYNCQNFGHYASECKGEKKEEHEVHLTKDQDDEPSLFLSVYGEEEQCVALLHEERLNPKMLEERVDASRDMWYLDNGASNHMTGRKDAFVELNQSVTGYVRFGDGSRVSIEGKGTLLFIGKTGDQLMIENVYYIPALTSNILSLGQLAEVGYNALIRGDHLKLYNDQEELVMKVQRAANRLYKIMLTLDKPVCLKASLDEDAWIWHARLGHANFQIIEALGRKGLATGIPCLSHPRQVCEGCLVAKQTRKSFPHEAQWRASKPLELLHADLCGPITPQSKGGNSYFLLIVDDFSRYMWVYLLKSKDEALSYFKIFKSKVERESEYKVKTLRTDLGGEFNSQAFKEFCQEKGIRRQTTAPYTPQQNGVVERKNRTVLGMTRSFLKAKNVPETLWGEAVRHTVYILNRIPTKAVKDTTPYESWKKTKPNLQYLKIFGCLAHVKVMSGHQKKLEDRSTPMVYLGKEQNSKAYRLLNPKTSKLVISRDVVFQEDKSWKWEKGVRDESPSSSTWATYMHEVGGAHGQSSSGIHDGNYSTPLHTNVLNSPHYSFAGTPITCSSSQNDKSEHGESDKSAHGEGRMHVTVPFEDESPFKGFRDMGDVHQRTKTLNEEQTRDLYVREGELLLIGEEPLSYRDAATDRDWVKAMRVELDAIEKNKTWSLTPLPNNQKAIGLKWVFKLKKDANGKVIRHKARLVAKGYVQLKGVDFDDAFAPVARMETVRVILAMAATNGWLVHHLDVKSAFLNGELQEEVYVCQPDGFEVKGKENHVYKLHKALYGLKQAPRAWNYKLDKTLKELGFSKCTHEPAVYMIKKSGSVLLLGVYVDDIILTGSREKDVEMFKEKMKASFDMSDMGLLSYYLGIEVKQEKGEITLMQSAYAKKILKLARMERCNPSQYPMEHRLSLTKEGEGAAVDPTYYRQLIGSLRYLVHTQPDLCYSVGVVSRFMEAPKESHLAAVKHILRYIKGTIFNGLKYGAGGDGKLVGYSDSSYGNDIIDRRGTTGTIFYYSDNAITWSSQKQRTVALSSCEAEFMAATDAARQAIWLRNLISEISGLEPQCVKLKVDNEGAIALMKNPVFHGRSKHIDTKYHFIRECVERNLIFVEHVDGKLQKADMLTKALPRVKFEEMKELIGVKVCPHQGESVG</sequence>
<feature type="region of interest" description="Disordered" evidence="6">
    <location>
        <begin position="833"/>
        <end position="853"/>
    </location>
</feature>
<dbReference type="InterPro" id="IPR054722">
    <property type="entry name" value="PolX-like_BBD"/>
</dbReference>
<keyword evidence="2" id="KW-0479">Metal-binding</keyword>
<keyword evidence="4" id="KW-0378">Hydrolase</keyword>
<dbReference type="PROSITE" id="PS50994">
    <property type="entry name" value="INTEGRASE"/>
    <property type="match status" value="1"/>
</dbReference>
<dbReference type="PROSITE" id="PS50158">
    <property type="entry name" value="ZF_CCHC"/>
    <property type="match status" value="1"/>
</dbReference>
<gene>
    <name evidence="9" type="ORF">SSX86_003310</name>
</gene>
<evidence type="ECO:0008006" key="11">
    <source>
        <dbReference type="Google" id="ProtNLM"/>
    </source>
</evidence>
<dbReference type="GO" id="GO:0004190">
    <property type="term" value="F:aspartic-type endopeptidase activity"/>
    <property type="evidence" value="ECO:0007669"/>
    <property type="project" value="UniProtKB-KW"/>
</dbReference>
<evidence type="ECO:0000256" key="2">
    <source>
        <dbReference type="ARBA" id="ARBA00022723"/>
    </source>
</evidence>
<feature type="region of interest" description="Disordered" evidence="6">
    <location>
        <begin position="209"/>
        <end position="273"/>
    </location>
</feature>
<dbReference type="PANTHER" id="PTHR42648">
    <property type="entry name" value="TRANSPOSASE, PUTATIVE-RELATED"/>
    <property type="match status" value="1"/>
</dbReference>
<dbReference type="GO" id="GO:0008270">
    <property type="term" value="F:zinc ion binding"/>
    <property type="evidence" value="ECO:0007669"/>
    <property type="project" value="UniProtKB-KW"/>
</dbReference>
<feature type="domain" description="Integrase catalytic" evidence="8">
    <location>
        <begin position="537"/>
        <end position="703"/>
    </location>
</feature>
<dbReference type="SUPFAM" id="SSF53098">
    <property type="entry name" value="Ribonuclease H-like"/>
    <property type="match status" value="1"/>
</dbReference>
<dbReference type="Pfam" id="PF22936">
    <property type="entry name" value="Pol_BBD"/>
    <property type="match status" value="1"/>
</dbReference>
<dbReference type="InterPro" id="IPR043502">
    <property type="entry name" value="DNA/RNA_pol_sf"/>
</dbReference>
<dbReference type="InterPro" id="IPR012337">
    <property type="entry name" value="RNaseH-like_sf"/>
</dbReference>
<dbReference type="InterPro" id="IPR001584">
    <property type="entry name" value="Integrase_cat-core"/>
</dbReference>
<dbReference type="SUPFAM" id="SSF56672">
    <property type="entry name" value="DNA/RNA polymerases"/>
    <property type="match status" value="1"/>
</dbReference>
<dbReference type="InterPro" id="IPR039537">
    <property type="entry name" value="Retrotran_Ty1/copia-like"/>
</dbReference>
<dbReference type="Pfam" id="PF13976">
    <property type="entry name" value="gag_pre-integrs"/>
    <property type="match status" value="1"/>
</dbReference>
<keyword evidence="10" id="KW-1185">Reference proteome</keyword>
<keyword evidence="5" id="KW-0862">Zinc</keyword>
<keyword evidence="3" id="KW-0064">Aspartyl protease</keyword>
<evidence type="ECO:0000259" key="8">
    <source>
        <dbReference type="PROSITE" id="PS50994"/>
    </source>
</evidence>
<dbReference type="SUPFAM" id="SSF57756">
    <property type="entry name" value="Retrovirus zinc finger-like domains"/>
    <property type="match status" value="1"/>
</dbReference>
<dbReference type="InterPro" id="IPR057670">
    <property type="entry name" value="SH3_retrovirus"/>
</dbReference>
<dbReference type="Proteomes" id="UP001408789">
    <property type="component" value="Unassembled WGS sequence"/>
</dbReference>
<evidence type="ECO:0000256" key="5">
    <source>
        <dbReference type="PROSITE-ProRule" id="PRU00047"/>
    </source>
</evidence>
<name>A0AAP0DI35_9ASTR</name>
<protein>
    <recommendedName>
        <fullName evidence="11">Polyprotein</fullName>
    </recommendedName>
</protein>
<keyword evidence="1" id="KW-0645">Protease</keyword>
<dbReference type="Pfam" id="PF00665">
    <property type="entry name" value="rve"/>
    <property type="match status" value="1"/>
</dbReference>
<evidence type="ECO:0000256" key="4">
    <source>
        <dbReference type="ARBA" id="ARBA00022801"/>
    </source>
</evidence>
<dbReference type="Pfam" id="PF00098">
    <property type="entry name" value="zf-CCHC"/>
    <property type="match status" value="1"/>
</dbReference>
<organism evidence="9 10">
    <name type="scientific">Deinandra increscens subsp. villosa</name>
    <dbReference type="NCBI Taxonomy" id="3103831"/>
    <lineage>
        <taxon>Eukaryota</taxon>
        <taxon>Viridiplantae</taxon>
        <taxon>Streptophyta</taxon>
        <taxon>Embryophyta</taxon>
        <taxon>Tracheophyta</taxon>
        <taxon>Spermatophyta</taxon>
        <taxon>Magnoliopsida</taxon>
        <taxon>eudicotyledons</taxon>
        <taxon>Gunneridae</taxon>
        <taxon>Pentapetalae</taxon>
        <taxon>asterids</taxon>
        <taxon>campanulids</taxon>
        <taxon>Asterales</taxon>
        <taxon>Asteraceae</taxon>
        <taxon>Asteroideae</taxon>
        <taxon>Heliantheae alliance</taxon>
        <taxon>Madieae</taxon>
        <taxon>Madiinae</taxon>
        <taxon>Deinandra</taxon>
    </lineage>
</organism>